<evidence type="ECO:0000256" key="1">
    <source>
        <dbReference type="ARBA" id="ARBA00023015"/>
    </source>
</evidence>
<dbReference type="InterPro" id="IPR036388">
    <property type="entry name" value="WH-like_DNA-bd_sf"/>
</dbReference>
<dbReference type="PANTHER" id="PTHR48111">
    <property type="entry name" value="REGULATOR OF RPOS"/>
    <property type="match status" value="1"/>
</dbReference>
<dbReference type="CDD" id="cd17574">
    <property type="entry name" value="REC_OmpR"/>
    <property type="match status" value="1"/>
</dbReference>
<dbReference type="Gene3D" id="1.10.10.10">
    <property type="entry name" value="Winged helix-like DNA-binding domain superfamily/Winged helix DNA-binding domain"/>
    <property type="match status" value="1"/>
</dbReference>
<evidence type="ECO:0000259" key="7">
    <source>
        <dbReference type="PROSITE" id="PS51755"/>
    </source>
</evidence>
<dbReference type="Pfam" id="PF00486">
    <property type="entry name" value="Trans_reg_C"/>
    <property type="match status" value="1"/>
</dbReference>
<dbReference type="GO" id="GO:0005829">
    <property type="term" value="C:cytosol"/>
    <property type="evidence" value="ECO:0007669"/>
    <property type="project" value="TreeGrafter"/>
</dbReference>
<dbReference type="SMART" id="SM00862">
    <property type="entry name" value="Trans_reg_C"/>
    <property type="match status" value="1"/>
</dbReference>
<feature type="modified residue" description="4-aspartylphosphate" evidence="4">
    <location>
        <position position="55"/>
    </location>
</feature>
<keyword evidence="2 5" id="KW-0238">DNA-binding</keyword>
<protein>
    <submittedName>
        <fullName evidence="8">Response regulator transcription factor</fullName>
    </submittedName>
</protein>
<dbReference type="AlphaFoldDB" id="A0A410QDW7"/>
<dbReference type="PROSITE" id="PS51755">
    <property type="entry name" value="OMPR_PHOB"/>
    <property type="match status" value="1"/>
</dbReference>
<organism evidence="8 9">
    <name type="scientific">Acidilutibacter cellobiosedens</name>
    <dbReference type="NCBI Taxonomy" id="2507161"/>
    <lineage>
        <taxon>Bacteria</taxon>
        <taxon>Bacillati</taxon>
        <taxon>Bacillota</taxon>
        <taxon>Tissierellia</taxon>
        <taxon>Tissierellales</taxon>
        <taxon>Acidilutibacteraceae</taxon>
        <taxon>Acidilutibacter</taxon>
    </lineage>
</organism>
<dbReference type="SMART" id="SM00448">
    <property type="entry name" value="REC"/>
    <property type="match status" value="1"/>
</dbReference>
<keyword evidence="4" id="KW-0597">Phosphoprotein</keyword>
<dbReference type="CDD" id="cd00383">
    <property type="entry name" value="trans_reg_C"/>
    <property type="match status" value="1"/>
</dbReference>
<dbReference type="SUPFAM" id="SSF52172">
    <property type="entry name" value="CheY-like"/>
    <property type="match status" value="1"/>
</dbReference>
<dbReference type="PANTHER" id="PTHR48111:SF52">
    <property type="entry name" value="TRANSCRIPTIONAL REGULATORY PROTEIN YVRH"/>
    <property type="match status" value="1"/>
</dbReference>
<keyword evidence="3" id="KW-0804">Transcription</keyword>
<feature type="domain" description="OmpR/PhoB-type" evidence="7">
    <location>
        <begin position="126"/>
        <end position="226"/>
    </location>
</feature>
<dbReference type="PROSITE" id="PS50110">
    <property type="entry name" value="RESPONSE_REGULATORY"/>
    <property type="match status" value="1"/>
</dbReference>
<dbReference type="InterPro" id="IPR001789">
    <property type="entry name" value="Sig_transdc_resp-reg_receiver"/>
</dbReference>
<dbReference type="InterPro" id="IPR011006">
    <property type="entry name" value="CheY-like_superfamily"/>
</dbReference>
<evidence type="ECO:0000256" key="5">
    <source>
        <dbReference type="PROSITE-ProRule" id="PRU01091"/>
    </source>
</evidence>
<dbReference type="SUPFAM" id="SSF46894">
    <property type="entry name" value="C-terminal effector domain of the bipartite response regulators"/>
    <property type="match status" value="1"/>
</dbReference>
<keyword evidence="9" id="KW-1185">Reference proteome</keyword>
<sequence length="231" mass="25936">MKDSSILVIDDELELLTMIRSIFERAGFTQITTAASGKEALEVLKQKMPAMVILDVMLPDIDGFTLLKEIRKVSKVPVLMLTAKGEAEDRFSGFELGADDYVVKPFLPKELLLRVQAILKRTYPRGNRIVILPAAEVDLDKAEVHRFGKTIPLTAKEYNIFLKLSENAGRIVTIGALCQTVCGEIWQGYETTLMTHIRHLREKIEKNPSAPEALITIKGLGYKLVLKEVQR</sequence>
<evidence type="ECO:0000259" key="6">
    <source>
        <dbReference type="PROSITE" id="PS50110"/>
    </source>
</evidence>
<proteinExistence type="predicted"/>
<feature type="DNA-binding region" description="OmpR/PhoB-type" evidence="5">
    <location>
        <begin position="126"/>
        <end position="226"/>
    </location>
</feature>
<gene>
    <name evidence="8" type="ORF">EQM13_11840</name>
</gene>
<feature type="domain" description="Response regulatory" evidence="6">
    <location>
        <begin position="5"/>
        <end position="119"/>
    </location>
</feature>
<dbReference type="InterPro" id="IPR016032">
    <property type="entry name" value="Sig_transdc_resp-reg_C-effctor"/>
</dbReference>
<evidence type="ECO:0000256" key="2">
    <source>
        <dbReference type="ARBA" id="ARBA00023125"/>
    </source>
</evidence>
<dbReference type="GO" id="GO:0000976">
    <property type="term" value="F:transcription cis-regulatory region binding"/>
    <property type="evidence" value="ECO:0007669"/>
    <property type="project" value="TreeGrafter"/>
</dbReference>
<dbReference type="EMBL" id="CP035282">
    <property type="protein sequence ID" value="QAT62232.1"/>
    <property type="molecule type" value="Genomic_DNA"/>
</dbReference>
<accession>A0A410QDW7</accession>
<evidence type="ECO:0000313" key="9">
    <source>
        <dbReference type="Proteomes" id="UP000287969"/>
    </source>
</evidence>
<dbReference type="GO" id="GO:0000156">
    <property type="term" value="F:phosphorelay response regulator activity"/>
    <property type="evidence" value="ECO:0007669"/>
    <property type="project" value="TreeGrafter"/>
</dbReference>
<evidence type="ECO:0000313" key="8">
    <source>
        <dbReference type="EMBL" id="QAT62232.1"/>
    </source>
</evidence>
<evidence type="ECO:0000256" key="3">
    <source>
        <dbReference type="ARBA" id="ARBA00023163"/>
    </source>
</evidence>
<dbReference type="InterPro" id="IPR001867">
    <property type="entry name" value="OmpR/PhoB-type_DNA-bd"/>
</dbReference>
<name>A0A410QDW7_9FIRM</name>
<dbReference type="RefSeq" id="WP_114219889.1">
    <property type="nucleotide sequence ID" value="NZ_CP035282.1"/>
</dbReference>
<keyword evidence="1" id="KW-0805">Transcription regulation</keyword>
<dbReference type="Gene3D" id="3.40.50.2300">
    <property type="match status" value="1"/>
</dbReference>
<dbReference type="GO" id="GO:0006355">
    <property type="term" value="P:regulation of DNA-templated transcription"/>
    <property type="evidence" value="ECO:0007669"/>
    <property type="project" value="InterPro"/>
</dbReference>
<reference evidence="9" key="1">
    <citation type="submission" date="2019-01" db="EMBL/GenBank/DDBJ databases">
        <title>Draft genomes of a novel of Sporanaerobacter strains.</title>
        <authorList>
            <person name="Ma S."/>
        </authorList>
    </citation>
    <scope>NUCLEOTIDE SEQUENCE [LARGE SCALE GENOMIC DNA]</scope>
    <source>
        <strain evidence="9">NJN-17</strain>
    </source>
</reference>
<dbReference type="Gene3D" id="6.10.250.690">
    <property type="match status" value="1"/>
</dbReference>
<dbReference type="GO" id="GO:0032993">
    <property type="term" value="C:protein-DNA complex"/>
    <property type="evidence" value="ECO:0007669"/>
    <property type="project" value="TreeGrafter"/>
</dbReference>
<dbReference type="InterPro" id="IPR039420">
    <property type="entry name" value="WalR-like"/>
</dbReference>
<evidence type="ECO:0000256" key="4">
    <source>
        <dbReference type="PROSITE-ProRule" id="PRU00169"/>
    </source>
</evidence>
<dbReference type="Pfam" id="PF00072">
    <property type="entry name" value="Response_reg"/>
    <property type="match status" value="1"/>
</dbReference>
<dbReference type="KEGG" id="spoa:EQM13_11840"/>
<dbReference type="Proteomes" id="UP000287969">
    <property type="component" value="Chromosome"/>
</dbReference>
<dbReference type="OrthoDB" id="9790454at2"/>